<organism evidence="1 3">
    <name type="scientific">Collimonas pratensis</name>
    <dbReference type="NCBI Taxonomy" id="279113"/>
    <lineage>
        <taxon>Bacteria</taxon>
        <taxon>Pseudomonadati</taxon>
        <taxon>Pseudomonadota</taxon>
        <taxon>Betaproteobacteria</taxon>
        <taxon>Burkholderiales</taxon>
        <taxon>Oxalobacteraceae</taxon>
        <taxon>Collimonas</taxon>
    </lineage>
</organism>
<dbReference type="Proteomes" id="UP000074914">
    <property type="component" value="Chromosome"/>
</dbReference>
<name>A0A127QUP8_9BURK</name>
<dbReference type="EMBL" id="CP013236">
    <property type="protein sequence ID" value="AMP13768.1"/>
    <property type="molecule type" value="Genomic_DNA"/>
</dbReference>
<evidence type="ECO:0000313" key="2">
    <source>
        <dbReference type="EMBL" id="AMP13768.1"/>
    </source>
</evidence>
<evidence type="ECO:0000313" key="3">
    <source>
        <dbReference type="Proteomes" id="UP000074561"/>
    </source>
</evidence>
<dbReference type="STRING" id="279113.CPter91_1433"/>
<dbReference type="KEGG" id="cpra:CPter91_1433"/>
<reference evidence="3 4" key="1">
    <citation type="submission" date="2015-11" db="EMBL/GenBank/DDBJ databases">
        <title>Exploring the genomic traits of fungus-feeding bacterial genus Collimonas.</title>
        <authorList>
            <person name="Song C."/>
            <person name="Schmidt R."/>
            <person name="de Jager V."/>
            <person name="Krzyzanowska D."/>
            <person name="Jongedijk E."/>
            <person name="Cankar K."/>
            <person name="Beekwilder J."/>
            <person name="van Veen A."/>
            <person name="de Boer W."/>
            <person name="van Veen J.A."/>
            <person name="Garbeva P."/>
        </authorList>
    </citation>
    <scope>NUCLEOTIDE SEQUENCE [LARGE SCALE GENOMIC DNA]</scope>
    <source>
        <strain evidence="2 4">Ter291</strain>
        <strain evidence="1 3">Ter91</strain>
    </source>
</reference>
<evidence type="ECO:0000313" key="1">
    <source>
        <dbReference type="EMBL" id="AMP03813.1"/>
    </source>
</evidence>
<sequence length="43" mass="4706">MLINAAISDNCSAIPWHHFVLAAAALFSVADKCLSFSDKHDKF</sequence>
<dbReference type="AlphaFoldDB" id="A0A127QUP8"/>
<dbReference type="Proteomes" id="UP000074561">
    <property type="component" value="Chromosome"/>
</dbReference>
<gene>
    <name evidence="2" type="ORF">CPter291_1495</name>
    <name evidence="1" type="ORF">CPter91_1433</name>
</gene>
<accession>A0A127QUP8</accession>
<protein>
    <submittedName>
        <fullName evidence="1">Uncharacterized protein</fullName>
    </submittedName>
</protein>
<dbReference type="PATRIC" id="fig|279113.10.peg.1491"/>
<keyword evidence="4" id="KW-1185">Reference proteome</keyword>
<dbReference type="EMBL" id="CP013234">
    <property type="protein sequence ID" value="AMP03813.1"/>
    <property type="molecule type" value="Genomic_DNA"/>
</dbReference>
<proteinExistence type="predicted"/>
<evidence type="ECO:0000313" key="4">
    <source>
        <dbReference type="Proteomes" id="UP000074914"/>
    </source>
</evidence>